<sequence length="127" mass="14134">MILDECDYTGIKKEHRCMDNPKSQADAGEEAYYLATIILGLLCKEDGTRARRWIDILEPAWRAASEKPLACNAANQALERLMALLAAAEMASQPVSPPPSPGDGPHHHHHPEWLRAVIDGGRREKDR</sequence>
<name>A0A8D4VQR2_9GAMM</name>
<dbReference type="AlphaFoldDB" id="A0A8D4VQR2"/>
<accession>A0A8D4VQR2</accession>
<proteinExistence type="predicted"/>
<dbReference type="EMBL" id="AP019782">
    <property type="protein sequence ID" value="BBL72788.1"/>
    <property type="molecule type" value="Genomic_DNA"/>
</dbReference>
<reference evidence="2" key="1">
    <citation type="submission" date="2019-06" db="EMBL/GenBank/DDBJ databases">
        <title>Complete genome sequence of Methylogaea oryzae strain JCM16910.</title>
        <authorList>
            <person name="Asakawa S."/>
        </authorList>
    </citation>
    <scope>NUCLEOTIDE SEQUENCE</scope>
    <source>
        <strain evidence="2">E10</strain>
    </source>
</reference>
<dbReference type="RefSeq" id="WP_054772534.1">
    <property type="nucleotide sequence ID" value="NZ_AP019782.1"/>
</dbReference>
<protein>
    <submittedName>
        <fullName evidence="2">Uncharacterized protein</fullName>
    </submittedName>
</protein>
<evidence type="ECO:0000313" key="2">
    <source>
        <dbReference type="EMBL" id="BBL72788.1"/>
    </source>
</evidence>
<evidence type="ECO:0000256" key="1">
    <source>
        <dbReference type="SAM" id="MobiDB-lite"/>
    </source>
</evidence>
<organism evidence="2 3">
    <name type="scientific">Methylogaea oryzae</name>
    <dbReference type="NCBI Taxonomy" id="1295382"/>
    <lineage>
        <taxon>Bacteria</taxon>
        <taxon>Pseudomonadati</taxon>
        <taxon>Pseudomonadota</taxon>
        <taxon>Gammaproteobacteria</taxon>
        <taxon>Methylococcales</taxon>
        <taxon>Methylococcaceae</taxon>
        <taxon>Methylogaea</taxon>
    </lineage>
</organism>
<dbReference type="KEGG" id="moz:MoryE10_33940"/>
<gene>
    <name evidence="2" type="ORF">MoryE10_33940</name>
</gene>
<dbReference type="Proteomes" id="UP000824988">
    <property type="component" value="Chromosome"/>
</dbReference>
<keyword evidence="3" id="KW-1185">Reference proteome</keyword>
<evidence type="ECO:0000313" key="3">
    <source>
        <dbReference type="Proteomes" id="UP000824988"/>
    </source>
</evidence>
<feature type="region of interest" description="Disordered" evidence="1">
    <location>
        <begin position="89"/>
        <end position="127"/>
    </location>
</feature>